<accession>A0A2K1R305</accession>
<feature type="region of interest" description="Disordered" evidence="1">
    <location>
        <begin position="406"/>
        <end position="440"/>
    </location>
</feature>
<comment type="caution">
    <text evidence="2">The sequence shown here is derived from an EMBL/GenBank/DDBJ whole genome shotgun (WGS) entry which is preliminary data.</text>
</comment>
<dbReference type="Proteomes" id="UP000243797">
    <property type="component" value="Unassembled WGS sequence"/>
</dbReference>
<dbReference type="EMBL" id="NKHZ01000010">
    <property type="protein sequence ID" value="PNS21672.1"/>
    <property type="molecule type" value="Genomic_DNA"/>
</dbReference>
<dbReference type="AlphaFoldDB" id="A0A2K1R305"/>
<proteinExistence type="predicted"/>
<organism evidence="2 3">
    <name type="scientific">Sphaceloma murrayae</name>
    <dbReference type="NCBI Taxonomy" id="2082308"/>
    <lineage>
        <taxon>Eukaryota</taxon>
        <taxon>Fungi</taxon>
        <taxon>Dikarya</taxon>
        <taxon>Ascomycota</taxon>
        <taxon>Pezizomycotina</taxon>
        <taxon>Dothideomycetes</taxon>
        <taxon>Dothideomycetidae</taxon>
        <taxon>Myriangiales</taxon>
        <taxon>Elsinoaceae</taxon>
        <taxon>Sphaceloma</taxon>
    </lineage>
</organism>
<keyword evidence="3" id="KW-1185">Reference proteome</keyword>
<dbReference type="InParanoid" id="A0A2K1R305"/>
<gene>
    <name evidence="2" type="ORF">CAC42_1526</name>
</gene>
<evidence type="ECO:0000256" key="1">
    <source>
        <dbReference type="SAM" id="MobiDB-lite"/>
    </source>
</evidence>
<dbReference type="Gene3D" id="1.25.40.10">
    <property type="entry name" value="Tetratricopeptide repeat domain"/>
    <property type="match status" value="1"/>
</dbReference>
<evidence type="ECO:0000313" key="3">
    <source>
        <dbReference type="Proteomes" id="UP000243797"/>
    </source>
</evidence>
<reference evidence="2 3" key="1">
    <citation type="submission" date="2017-06" db="EMBL/GenBank/DDBJ databases">
        <title>Draft genome sequence of a variant of Elsinoe murrayae.</title>
        <authorList>
            <person name="Cheng Q."/>
        </authorList>
    </citation>
    <scope>NUCLEOTIDE SEQUENCE [LARGE SCALE GENOMIC DNA]</scope>
    <source>
        <strain evidence="2 3">CQ-2017a</strain>
    </source>
</reference>
<protein>
    <submittedName>
        <fullName evidence="2">Uncharacterized protein</fullName>
    </submittedName>
</protein>
<sequence length="563" mass="63645">MHPLTHAWARDRQTDSDRKNAWIAACRFLSLLPLVLDPNDPETEVWFRPHIMAVMHGIQGEYITGTDSMYVLRSLYQLAQMLVIWNDFSDIEKVLKIVLPTFHPSSPETQRHWLAMHDLHAFVLKRQKRLRDARLVQERIAASYEAIFGTHSILLIRPLFDLGRTLENLGEAETISSIKSRIRVLCPDGLETFANMDSKAGLQHQLIAKALVWAGEPARAANILTYVSAQLKRVHGPSHINSIQCGAELARALTESKSFEEALNIIGETFAVANKVLPLSHRVLRQVEQQMSSTLDRAGYHEEAQMIMRTVVTLSSDPVTASKYLKRLRRIRRRNLRVQHSAGGPAVTVHQTQDDSAARYQLVGRDYGRVNDNLYDREAPPFIYRHVIPSNENGLVVPTRTSGLSYSSARSSAARSSASRTSAEWSSASRSSAGWSSHTASTTDGVNRFMSFAYADVVRTRRESLSPERRTPVIVEQAGRLEPMTPPPAPNIEDFVGPRETRYPQSIHPELYRQRSVATHQAPYTQAFPEDEYWVRVSRDMDYDLGGIGSMHQIGPRKRKRIQ</sequence>
<name>A0A2K1R305_9PEZI</name>
<dbReference type="InterPro" id="IPR011990">
    <property type="entry name" value="TPR-like_helical_dom_sf"/>
</dbReference>
<dbReference type="OrthoDB" id="5086500at2759"/>
<evidence type="ECO:0000313" key="2">
    <source>
        <dbReference type="EMBL" id="PNS21672.1"/>
    </source>
</evidence>